<dbReference type="PANTHER" id="PTHR12701:SF20">
    <property type="entry name" value="ENDOPLASMIC RETICULUM TRANSMEMBRANE PROTEIN"/>
    <property type="match status" value="1"/>
</dbReference>
<dbReference type="AlphaFoldDB" id="A0A0L0DUF5"/>
<dbReference type="GO" id="GO:0005789">
    <property type="term" value="C:endoplasmic reticulum membrane"/>
    <property type="evidence" value="ECO:0007669"/>
    <property type="project" value="UniProtKB-SubCell"/>
</dbReference>
<dbReference type="InterPro" id="IPR040463">
    <property type="entry name" value="BAP29/BAP31_N"/>
</dbReference>
<keyword evidence="5" id="KW-0931">ER-Golgi transport</keyword>
<evidence type="ECO:0000313" key="7">
    <source>
        <dbReference type="EMBL" id="KNC55686.1"/>
    </source>
</evidence>
<comment type="subcellular location">
    <subcellularLocation>
        <location evidence="5">Endoplasmic reticulum membrane</location>
        <topology evidence="5">Multi-pass membrane protein</topology>
    </subcellularLocation>
    <subcellularLocation>
        <location evidence="1">Membrane</location>
        <topology evidence="1">Multi-pass membrane protein</topology>
    </subcellularLocation>
</comment>
<dbReference type="RefSeq" id="XP_013761453.1">
    <property type="nucleotide sequence ID" value="XM_013905999.1"/>
</dbReference>
<keyword evidence="5" id="KW-0813">Transport</keyword>
<evidence type="ECO:0000313" key="8">
    <source>
        <dbReference type="Proteomes" id="UP000054408"/>
    </source>
</evidence>
<dbReference type="EMBL" id="GL349439">
    <property type="protein sequence ID" value="KNC55686.1"/>
    <property type="molecule type" value="Genomic_DNA"/>
</dbReference>
<feature type="domain" description="BAP29/BAP31 transmembrane" evidence="6">
    <location>
        <begin position="1"/>
        <end position="130"/>
    </location>
</feature>
<keyword evidence="3 5" id="KW-1133">Transmembrane helix</keyword>
<sequence length="150" mass="16415">MSIILAGVYYTLIVQALICAVLLVPLFVSWKHTLISKLVTLSGARGQLAYYALLVFVALVFADSFRTATTIADEREHGDAHANSKANQIRYFRAQRNMYLTLMLLVLSAVNKGLFSLNYKLKSAREEIKALKAAVAGGPAPTDPDAKKAQ</sequence>
<evidence type="ECO:0000256" key="4">
    <source>
        <dbReference type="ARBA" id="ARBA00023136"/>
    </source>
</evidence>
<name>A0A0L0DUF5_THETB</name>
<comment type="function">
    <text evidence="5">May play a role in anterograde transport of membrane proteins from the endoplasmic reticulum to the Golgi.</text>
</comment>
<proteinExistence type="inferred from homology"/>
<feature type="transmembrane region" description="Helical" evidence="5">
    <location>
        <begin position="48"/>
        <end position="65"/>
    </location>
</feature>
<keyword evidence="2 5" id="KW-0812">Transmembrane</keyword>
<evidence type="ECO:0000256" key="1">
    <source>
        <dbReference type="ARBA" id="ARBA00004141"/>
    </source>
</evidence>
<evidence type="ECO:0000256" key="3">
    <source>
        <dbReference type="ARBA" id="ARBA00022989"/>
    </source>
</evidence>
<dbReference type="GO" id="GO:0006888">
    <property type="term" value="P:endoplasmic reticulum to Golgi vesicle-mediated transport"/>
    <property type="evidence" value="ECO:0007669"/>
    <property type="project" value="UniProtKB-UniRule"/>
</dbReference>
<comment type="similarity">
    <text evidence="5">Belongs to the BCAP29/BCAP31 family.</text>
</comment>
<evidence type="ECO:0000256" key="2">
    <source>
        <dbReference type="ARBA" id="ARBA00022692"/>
    </source>
</evidence>
<keyword evidence="5" id="KW-0653">Protein transport</keyword>
<evidence type="ECO:0000259" key="6">
    <source>
        <dbReference type="Pfam" id="PF05529"/>
    </source>
</evidence>
<accession>A0A0L0DUF5</accession>
<organism evidence="7 8">
    <name type="scientific">Thecamonas trahens ATCC 50062</name>
    <dbReference type="NCBI Taxonomy" id="461836"/>
    <lineage>
        <taxon>Eukaryota</taxon>
        <taxon>Apusozoa</taxon>
        <taxon>Apusomonadida</taxon>
        <taxon>Apusomonadidae</taxon>
        <taxon>Thecamonas</taxon>
    </lineage>
</organism>
<protein>
    <recommendedName>
        <fullName evidence="5">Endoplasmic reticulum transmembrane protein</fullName>
    </recommendedName>
</protein>
<dbReference type="Proteomes" id="UP000054408">
    <property type="component" value="Unassembled WGS sequence"/>
</dbReference>
<dbReference type="InterPro" id="IPR008417">
    <property type="entry name" value="BAP29/BAP31"/>
</dbReference>
<dbReference type="GO" id="GO:0070973">
    <property type="term" value="P:protein localization to endoplasmic reticulum exit site"/>
    <property type="evidence" value="ECO:0007669"/>
    <property type="project" value="UniProtKB-UniRule"/>
</dbReference>
<dbReference type="GeneID" id="25561670"/>
<dbReference type="GO" id="GO:0006886">
    <property type="term" value="P:intracellular protein transport"/>
    <property type="evidence" value="ECO:0007669"/>
    <property type="project" value="UniProtKB-UniRule"/>
</dbReference>
<feature type="transmembrane region" description="Helical" evidence="5">
    <location>
        <begin position="98"/>
        <end position="117"/>
    </location>
</feature>
<keyword evidence="4 5" id="KW-0472">Membrane</keyword>
<dbReference type="Pfam" id="PF05529">
    <property type="entry name" value="Bap31"/>
    <property type="match status" value="1"/>
</dbReference>
<keyword evidence="5" id="KW-0256">Endoplasmic reticulum</keyword>
<feature type="transmembrane region" description="Helical" evidence="5">
    <location>
        <begin position="7"/>
        <end position="28"/>
    </location>
</feature>
<dbReference type="PANTHER" id="PTHR12701">
    <property type="entry name" value="BCR-ASSOCIATED PROTEIN, BAP"/>
    <property type="match status" value="1"/>
</dbReference>
<gene>
    <name evidence="7" type="ORF">AMSG_01955</name>
</gene>
<evidence type="ECO:0000256" key="5">
    <source>
        <dbReference type="RuleBase" id="RU367026"/>
    </source>
</evidence>
<reference evidence="7 8" key="1">
    <citation type="submission" date="2010-05" db="EMBL/GenBank/DDBJ databases">
        <title>The Genome Sequence of Thecamonas trahens ATCC 50062.</title>
        <authorList>
            <consortium name="The Broad Institute Genome Sequencing Platform"/>
            <person name="Russ C."/>
            <person name="Cuomo C."/>
            <person name="Shea T."/>
            <person name="Young S.K."/>
            <person name="Zeng Q."/>
            <person name="Koehrsen M."/>
            <person name="Haas B."/>
            <person name="Borodovsky M."/>
            <person name="Guigo R."/>
            <person name="Alvarado L."/>
            <person name="Berlin A."/>
            <person name="Bochicchio J."/>
            <person name="Borenstein D."/>
            <person name="Chapman S."/>
            <person name="Chen Z."/>
            <person name="Freedman E."/>
            <person name="Gellesch M."/>
            <person name="Goldberg J."/>
            <person name="Griggs A."/>
            <person name="Gujja S."/>
            <person name="Heilman E."/>
            <person name="Heiman D."/>
            <person name="Hepburn T."/>
            <person name="Howarth C."/>
            <person name="Jen D."/>
            <person name="Larson L."/>
            <person name="Mehta T."/>
            <person name="Park D."/>
            <person name="Pearson M."/>
            <person name="Roberts A."/>
            <person name="Saif S."/>
            <person name="Shenoy N."/>
            <person name="Sisk P."/>
            <person name="Stolte C."/>
            <person name="Sykes S."/>
            <person name="Thomson T."/>
            <person name="Walk T."/>
            <person name="White J."/>
            <person name="Yandava C."/>
            <person name="Burger G."/>
            <person name="Gray M.W."/>
            <person name="Holland P.W.H."/>
            <person name="King N."/>
            <person name="Lang F.B.F."/>
            <person name="Roger A.J."/>
            <person name="Ruiz-Trillo I."/>
            <person name="Lander E."/>
            <person name="Nusbaum C."/>
        </authorList>
    </citation>
    <scope>NUCLEOTIDE SEQUENCE [LARGE SCALE GENOMIC DNA]</scope>
    <source>
        <strain evidence="7 8">ATCC 50062</strain>
    </source>
</reference>
<keyword evidence="8" id="KW-1185">Reference proteome</keyword>